<gene>
    <name evidence="1" type="ORF">S01H1_30376</name>
</gene>
<name>X0UD05_9ZZZZ</name>
<comment type="caution">
    <text evidence="1">The sequence shown here is derived from an EMBL/GenBank/DDBJ whole genome shotgun (WGS) entry which is preliminary data.</text>
</comment>
<dbReference type="EMBL" id="BARS01018689">
    <property type="protein sequence ID" value="GAF97201.1"/>
    <property type="molecule type" value="Genomic_DNA"/>
</dbReference>
<proteinExistence type="predicted"/>
<evidence type="ECO:0000313" key="1">
    <source>
        <dbReference type="EMBL" id="GAF97201.1"/>
    </source>
</evidence>
<feature type="non-terminal residue" evidence="1">
    <location>
        <position position="276"/>
    </location>
</feature>
<reference evidence="1" key="1">
    <citation type="journal article" date="2014" name="Front. Microbiol.">
        <title>High frequency of phylogenetically diverse reductive dehalogenase-homologous genes in deep subseafloor sedimentary metagenomes.</title>
        <authorList>
            <person name="Kawai M."/>
            <person name="Futagami T."/>
            <person name="Toyoda A."/>
            <person name="Takaki Y."/>
            <person name="Nishi S."/>
            <person name="Hori S."/>
            <person name="Arai W."/>
            <person name="Tsubouchi T."/>
            <person name="Morono Y."/>
            <person name="Uchiyama I."/>
            <person name="Ito T."/>
            <person name="Fujiyama A."/>
            <person name="Inagaki F."/>
            <person name="Takami H."/>
        </authorList>
    </citation>
    <scope>NUCLEOTIDE SEQUENCE</scope>
    <source>
        <strain evidence="1">Expedition CK06-06</strain>
    </source>
</reference>
<dbReference type="AlphaFoldDB" id="X0UD05"/>
<accession>X0UD05</accession>
<protein>
    <submittedName>
        <fullName evidence="1">Uncharacterized protein</fullName>
    </submittedName>
</protein>
<organism evidence="1">
    <name type="scientific">marine sediment metagenome</name>
    <dbReference type="NCBI Taxonomy" id="412755"/>
    <lineage>
        <taxon>unclassified sequences</taxon>
        <taxon>metagenomes</taxon>
        <taxon>ecological metagenomes</taxon>
    </lineage>
</organism>
<sequence>ANKNCDDIGCTAVLSSTTNILFTRETGGENADYRVTWEIWEYIGAGGGENEFIVRDTVEVTTTGTTAATQGVSGISNIADCIPFLTGTRSTNTGTQWDAMACIAEIVNTIGDVVRVTRKGSTNTTITGVALVEFTGSNWVVDNNISHTYSAAGANETETTTDVSDWATAFIESGHHMANATYGLDETRSNCWPGASTTTVNFRLRAGSTSPTSVVDMAHVAKNANLGVEHFDSITGGATDLAAGSASPQTINQTITAVSDTAQTALLATADCNGAG</sequence>
<feature type="non-terminal residue" evidence="1">
    <location>
        <position position="1"/>
    </location>
</feature>